<dbReference type="AlphaFoldDB" id="A0A140L5Q2"/>
<dbReference type="GO" id="GO:0004521">
    <property type="term" value="F:RNA endonuclease activity"/>
    <property type="evidence" value="ECO:0007669"/>
    <property type="project" value="UniProtKB-UniRule"/>
</dbReference>
<dbReference type="InterPro" id="IPR002036">
    <property type="entry name" value="YbeY"/>
</dbReference>
<name>A0A140L5Q2_9FIRM</name>
<evidence type="ECO:0000256" key="4">
    <source>
        <dbReference type="ARBA" id="ARBA00022722"/>
    </source>
</evidence>
<dbReference type="PATRIC" id="fig|520762.4.peg.1489"/>
<dbReference type="EMBL" id="LOEE01000030">
    <property type="protein sequence ID" value="KXG75877.1"/>
    <property type="molecule type" value="Genomic_DNA"/>
</dbReference>
<keyword evidence="11" id="KW-1185">Reference proteome</keyword>
<feature type="binding site" evidence="9">
    <location>
        <position position="120"/>
    </location>
    <ligand>
        <name>Zn(2+)</name>
        <dbReference type="ChEBI" id="CHEBI:29105"/>
        <note>catalytic</note>
    </ligand>
</feature>
<evidence type="ECO:0000313" key="11">
    <source>
        <dbReference type="Proteomes" id="UP000070456"/>
    </source>
</evidence>
<dbReference type="Gene3D" id="3.40.390.30">
    <property type="entry name" value="Metalloproteases ('zincins'), catalytic domain"/>
    <property type="match status" value="1"/>
</dbReference>
<feature type="binding site" evidence="9">
    <location>
        <position position="116"/>
    </location>
    <ligand>
        <name>Zn(2+)</name>
        <dbReference type="ChEBI" id="CHEBI:29105"/>
        <note>catalytic</note>
    </ligand>
</feature>
<gene>
    <name evidence="9 10" type="primary">ybeY</name>
    <name evidence="10" type="ORF">AN619_13400</name>
</gene>
<dbReference type="PANTHER" id="PTHR46986:SF1">
    <property type="entry name" value="ENDORIBONUCLEASE YBEY, CHLOROPLASTIC"/>
    <property type="match status" value="1"/>
</dbReference>
<dbReference type="GO" id="GO:0006364">
    <property type="term" value="P:rRNA processing"/>
    <property type="evidence" value="ECO:0007669"/>
    <property type="project" value="UniProtKB-UniRule"/>
</dbReference>
<keyword evidence="2 9" id="KW-0690">Ribosome biogenesis</keyword>
<dbReference type="OrthoDB" id="9807740at2"/>
<organism evidence="10 11">
    <name type="scientific">Thermotalea metallivorans</name>
    <dbReference type="NCBI Taxonomy" id="520762"/>
    <lineage>
        <taxon>Bacteria</taxon>
        <taxon>Bacillati</taxon>
        <taxon>Bacillota</taxon>
        <taxon>Clostridia</taxon>
        <taxon>Peptostreptococcales</taxon>
        <taxon>Thermotaleaceae</taxon>
        <taxon>Thermotalea</taxon>
    </lineage>
</organism>
<dbReference type="Proteomes" id="UP000070456">
    <property type="component" value="Unassembled WGS sequence"/>
</dbReference>
<keyword evidence="8 9" id="KW-0862">Zinc</keyword>
<evidence type="ECO:0000313" key="10">
    <source>
        <dbReference type="EMBL" id="KXG75877.1"/>
    </source>
</evidence>
<evidence type="ECO:0000256" key="6">
    <source>
        <dbReference type="ARBA" id="ARBA00022759"/>
    </source>
</evidence>
<reference evidence="10 11" key="1">
    <citation type="submission" date="2015-12" db="EMBL/GenBank/DDBJ databases">
        <title>Draft genome sequence of the thermoanaerobe Thermotalea metallivorans, an isolate from the runoff channel of the Great Artesian Basin, Australia.</title>
        <authorList>
            <person name="Patel B.K."/>
        </authorList>
    </citation>
    <scope>NUCLEOTIDE SEQUENCE [LARGE SCALE GENOMIC DNA]</scope>
    <source>
        <strain evidence="10 11">B2-1</strain>
    </source>
</reference>
<keyword evidence="9" id="KW-0963">Cytoplasm</keyword>
<evidence type="ECO:0000256" key="8">
    <source>
        <dbReference type="ARBA" id="ARBA00022833"/>
    </source>
</evidence>
<proteinExistence type="inferred from homology"/>
<evidence type="ECO:0000256" key="5">
    <source>
        <dbReference type="ARBA" id="ARBA00022723"/>
    </source>
</evidence>
<keyword evidence="3 9" id="KW-0698">rRNA processing</keyword>
<dbReference type="EC" id="3.1.-.-" evidence="9"/>
<comment type="similarity">
    <text evidence="1 9">Belongs to the endoribonuclease YbeY family.</text>
</comment>
<dbReference type="SUPFAM" id="SSF55486">
    <property type="entry name" value="Metalloproteases ('zincins'), catalytic domain"/>
    <property type="match status" value="1"/>
</dbReference>
<evidence type="ECO:0000256" key="2">
    <source>
        <dbReference type="ARBA" id="ARBA00022517"/>
    </source>
</evidence>
<accession>A0A140L5Q2</accession>
<dbReference type="GO" id="GO:0005737">
    <property type="term" value="C:cytoplasm"/>
    <property type="evidence" value="ECO:0007669"/>
    <property type="project" value="UniProtKB-SubCell"/>
</dbReference>
<evidence type="ECO:0000256" key="3">
    <source>
        <dbReference type="ARBA" id="ARBA00022552"/>
    </source>
</evidence>
<comment type="function">
    <text evidence="9">Single strand-specific metallo-endoribonuclease involved in late-stage 70S ribosome quality control and in maturation of the 3' terminus of the 16S rRNA.</text>
</comment>
<protein>
    <recommendedName>
        <fullName evidence="9">Endoribonuclease YbeY</fullName>
        <ecNumber evidence="9">3.1.-.-</ecNumber>
    </recommendedName>
</protein>
<dbReference type="InterPro" id="IPR023091">
    <property type="entry name" value="MetalPrtase_cat_dom_sf_prd"/>
</dbReference>
<dbReference type="Pfam" id="PF02130">
    <property type="entry name" value="YbeY"/>
    <property type="match status" value="1"/>
</dbReference>
<dbReference type="STRING" id="520762.AN619_13400"/>
<evidence type="ECO:0000256" key="7">
    <source>
        <dbReference type="ARBA" id="ARBA00022801"/>
    </source>
</evidence>
<comment type="cofactor">
    <cofactor evidence="9">
        <name>Zn(2+)</name>
        <dbReference type="ChEBI" id="CHEBI:29105"/>
    </cofactor>
    <text evidence="9">Binds 1 zinc ion.</text>
</comment>
<sequence>MELMIDNRQEIIPWDKKMETLIAQAVEMCLEKEGITKDVEISISLVDNQEIRDLNREYRNIDKPTDVLSFPQYDTLKNLKPPLCLGDIVISLEKALEQSKDYGHSLEREIAFLTVHSMFHLIGYDHDTEENTLRMRQKEEEVLQALGILRE</sequence>
<dbReference type="NCBIfam" id="TIGR00043">
    <property type="entry name" value="rRNA maturation RNase YbeY"/>
    <property type="match status" value="1"/>
</dbReference>
<keyword evidence="5 9" id="KW-0479">Metal-binding</keyword>
<keyword evidence="6 9" id="KW-0255">Endonuclease</keyword>
<evidence type="ECO:0000256" key="9">
    <source>
        <dbReference type="HAMAP-Rule" id="MF_00009"/>
    </source>
</evidence>
<dbReference type="GO" id="GO:0004222">
    <property type="term" value="F:metalloendopeptidase activity"/>
    <property type="evidence" value="ECO:0007669"/>
    <property type="project" value="InterPro"/>
</dbReference>
<comment type="caution">
    <text evidence="10">The sequence shown here is derived from an EMBL/GenBank/DDBJ whole genome shotgun (WGS) entry which is preliminary data.</text>
</comment>
<dbReference type="PANTHER" id="PTHR46986">
    <property type="entry name" value="ENDORIBONUCLEASE YBEY, CHLOROPLASTIC"/>
    <property type="match status" value="1"/>
</dbReference>
<feature type="binding site" evidence="9">
    <location>
        <position position="126"/>
    </location>
    <ligand>
        <name>Zn(2+)</name>
        <dbReference type="ChEBI" id="CHEBI:29105"/>
        <note>catalytic</note>
    </ligand>
</feature>
<comment type="subcellular location">
    <subcellularLocation>
        <location evidence="9">Cytoplasm</location>
    </subcellularLocation>
</comment>
<dbReference type="RefSeq" id="WP_068555944.1">
    <property type="nucleotide sequence ID" value="NZ_LOEE01000030.1"/>
</dbReference>
<evidence type="ECO:0000256" key="1">
    <source>
        <dbReference type="ARBA" id="ARBA00010875"/>
    </source>
</evidence>
<dbReference type="GO" id="GO:0008270">
    <property type="term" value="F:zinc ion binding"/>
    <property type="evidence" value="ECO:0007669"/>
    <property type="project" value="UniProtKB-UniRule"/>
</dbReference>
<dbReference type="HAMAP" id="MF_00009">
    <property type="entry name" value="Endoribonucl_YbeY"/>
    <property type="match status" value="1"/>
</dbReference>
<keyword evidence="4 9" id="KW-0540">Nuclease</keyword>
<keyword evidence="7 9" id="KW-0378">Hydrolase</keyword>